<organism evidence="3 4">
    <name type="scientific">Solanum pinnatisectum</name>
    <name type="common">tansyleaf nightshade</name>
    <dbReference type="NCBI Taxonomy" id="50273"/>
    <lineage>
        <taxon>Eukaryota</taxon>
        <taxon>Viridiplantae</taxon>
        <taxon>Streptophyta</taxon>
        <taxon>Embryophyta</taxon>
        <taxon>Tracheophyta</taxon>
        <taxon>Spermatophyta</taxon>
        <taxon>Magnoliopsida</taxon>
        <taxon>eudicotyledons</taxon>
        <taxon>Gunneridae</taxon>
        <taxon>Pentapetalae</taxon>
        <taxon>asterids</taxon>
        <taxon>lamiids</taxon>
        <taxon>Solanales</taxon>
        <taxon>Solanaceae</taxon>
        <taxon>Solanoideae</taxon>
        <taxon>Solaneae</taxon>
        <taxon>Solanum</taxon>
    </lineage>
</organism>
<dbReference type="Proteomes" id="UP001311915">
    <property type="component" value="Unassembled WGS sequence"/>
</dbReference>
<feature type="transmembrane region" description="Helical" evidence="2">
    <location>
        <begin position="20"/>
        <end position="42"/>
    </location>
</feature>
<dbReference type="EMBL" id="JAWPEI010000006">
    <property type="protein sequence ID" value="KAK4724303.1"/>
    <property type="molecule type" value="Genomic_DNA"/>
</dbReference>
<gene>
    <name evidence="3" type="ORF">R3W88_027082</name>
</gene>
<protein>
    <recommendedName>
        <fullName evidence="5">Transmembrane protein</fullName>
    </recommendedName>
</protein>
<comment type="caution">
    <text evidence="3">The sequence shown here is derived from an EMBL/GenBank/DDBJ whole genome shotgun (WGS) entry which is preliminary data.</text>
</comment>
<keyword evidence="2" id="KW-0812">Transmembrane</keyword>
<sequence>MELLVPHSHPTITILIQSFFIIPLVLFFLVGCGVGSMIVLYIDNSSLVPKTMLTFSSFKPCLLKTITAMRCMATTRRPPPRPPVKTKPPQNNNFKDKKENVMIEDKSNIKLQQDNSMVKAN</sequence>
<feature type="compositionally biased region" description="Basic and acidic residues" evidence="1">
    <location>
        <begin position="94"/>
        <end position="108"/>
    </location>
</feature>
<evidence type="ECO:0008006" key="5">
    <source>
        <dbReference type="Google" id="ProtNLM"/>
    </source>
</evidence>
<evidence type="ECO:0000256" key="1">
    <source>
        <dbReference type="SAM" id="MobiDB-lite"/>
    </source>
</evidence>
<keyword evidence="4" id="KW-1185">Reference proteome</keyword>
<evidence type="ECO:0000313" key="3">
    <source>
        <dbReference type="EMBL" id="KAK4724303.1"/>
    </source>
</evidence>
<keyword evidence="2" id="KW-0472">Membrane</keyword>
<name>A0AAV9LGA5_9SOLN</name>
<accession>A0AAV9LGA5</accession>
<evidence type="ECO:0000313" key="4">
    <source>
        <dbReference type="Proteomes" id="UP001311915"/>
    </source>
</evidence>
<feature type="compositionally biased region" description="Polar residues" evidence="1">
    <location>
        <begin position="109"/>
        <end position="121"/>
    </location>
</feature>
<feature type="region of interest" description="Disordered" evidence="1">
    <location>
        <begin position="74"/>
        <end position="121"/>
    </location>
</feature>
<proteinExistence type="predicted"/>
<dbReference type="AlphaFoldDB" id="A0AAV9LGA5"/>
<evidence type="ECO:0000256" key="2">
    <source>
        <dbReference type="SAM" id="Phobius"/>
    </source>
</evidence>
<reference evidence="3 4" key="1">
    <citation type="submission" date="2023-10" db="EMBL/GenBank/DDBJ databases">
        <title>Genome-Wide Identification Analysis in wild type Solanum Pinnatisectum Reveals Some Genes Defensing Phytophthora Infestans.</title>
        <authorList>
            <person name="Sun C."/>
        </authorList>
    </citation>
    <scope>NUCLEOTIDE SEQUENCE [LARGE SCALE GENOMIC DNA]</scope>
    <source>
        <strain evidence="3">LQN</strain>
        <tissue evidence="3">Leaf</tissue>
    </source>
</reference>
<keyword evidence="2" id="KW-1133">Transmembrane helix</keyword>